<dbReference type="Proteomes" id="UP000028006">
    <property type="component" value="Unassembled WGS sequence"/>
</dbReference>
<evidence type="ECO:0000313" key="1">
    <source>
        <dbReference type="EMBL" id="KEQ13598.1"/>
    </source>
</evidence>
<dbReference type="AlphaFoldDB" id="A0A081N575"/>
<gene>
    <name evidence="1" type="ORF">GZ77_14870</name>
</gene>
<comment type="caution">
    <text evidence="1">The sequence shown here is derived from an EMBL/GenBank/DDBJ whole genome shotgun (WGS) entry which is preliminary data.</text>
</comment>
<keyword evidence="2" id="KW-1185">Reference proteome</keyword>
<organism evidence="1 2">
    <name type="scientific">Endozoicomonas montiporae</name>
    <dbReference type="NCBI Taxonomy" id="1027273"/>
    <lineage>
        <taxon>Bacteria</taxon>
        <taxon>Pseudomonadati</taxon>
        <taxon>Pseudomonadota</taxon>
        <taxon>Gammaproteobacteria</taxon>
        <taxon>Oceanospirillales</taxon>
        <taxon>Endozoicomonadaceae</taxon>
        <taxon>Endozoicomonas</taxon>
    </lineage>
</organism>
<reference evidence="1 2" key="1">
    <citation type="submission" date="2014-06" db="EMBL/GenBank/DDBJ databases">
        <title>Whole Genome Sequences of Three Symbiotic Endozoicomonas Bacteria.</title>
        <authorList>
            <person name="Neave M.J."/>
            <person name="Apprill A."/>
            <person name="Voolstra C.R."/>
        </authorList>
    </citation>
    <scope>NUCLEOTIDE SEQUENCE [LARGE SCALE GENOMIC DNA]</scope>
    <source>
        <strain evidence="1 2">LMG 24815</strain>
    </source>
</reference>
<dbReference type="RefSeq" id="WP_034876611.1">
    <property type="nucleotide sequence ID" value="NZ_JOKG01000003.1"/>
</dbReference>
<dbReference type="EMBL" id="JOKG01000003">
    <property type="protein sequence ID" value="KEQ13598.1"/>
    <property type="molecule type" value="Genomic_DNA"/>
</dbReference>
<name>A0A081N575_9GAMM</name>
<sequence length="79" mass="9445">MLINAQNRFIKNQWFVINLVAAYLEVPATHVRITRLDNDPEQGLQIEGEYKKPRGRKWRAFNTLTRVHADFEQHQQKQQ</sequence>
<protein>
    <submittedName>
        <fullName evidence="1">Uncharacterized protein</fullName>
    </submittedName>
</protein>
<evidence type="ECO:0000313" key="2">
    <source>
        <dbReference type="Proteomes" id="UP000028006"/>
    </source>
</evidence>
<accession>A0A081N575</accession>
<proteinExistence type="predicted"/>